<accession>A0A6J4JUS6</accession>
<feature type="compositionally biased region" description="Low complexity" evidence="1">
    <location>
        <begin position="1"/>
        <end position="11"/>
    </location>
</feature>
<sequence length="181" mass="19435">EPSDPPAGAAGADHDRSRDRGPRRSHGGRTARAAEVRRPGGLAGAARGRRGAEGAPRTAGRAGGRHRRQRVRHRAQPPGRRRRRRRGTQLAAAVRRGESRHPHRPELRRVRVPRTEHAADHARGGRAGAGLGDRRVVADRRSAGRRPGGGGVVHGRRAGRPPRHLQLGAAGRGRREAGPAM</sequence>
<dbReference type="EMBL" id="CADCTP010000394">
    <property type="protein sequence ID" value="CAA9287718.1"/>
    <property type="molecule type" value="Genomic_DNA"/>
</dbReference>
<feature type="compositionally biased region" description="Basic residues" evidence="1">
    <location>
        <begin position="154"/>
        <end position="163"/>
    </location>
</feature>
<feature type="compositionally biased region" description="Basic and acidic residues" evidence="1">
    <location>
        <begin position="95"/>
        <end position="123"/>
    </location>
</feature>
<feature type="non-terminal residue" evidence="2">
    <location>
        <position position="181"/>
    </location>
</feature>
<feature type="compositionally biased region" description="Basic residues" evidence="1">
    <location>
        <begin position="63"/>
        <end position="87"/>
    </location>
</feature>
<protein>
    <submittedName>
        <fullName evidence="2">Uncharacterized protein</fullName>
    </submittedName>
</protein>
<feature type="non-terminal residue" evidence="2">
    <location>
        <position position="1"/>
    </location>
</feature>
<gene>
    <name evidence="2" type="ORF">AVDCRST_MAG41-4142</name>
</gene>
<organism evidence="2">
    <name type="scientific">uncultured Mycobacteriales bacterium</name>
    <dbReference type="NCBI Taxonomy" id="581187"/>
    <lineage>
        <taxon>Bacteria</taxon>
        <taxon>Bacillati</taxon>
        <taxon>Actinomycetota</taxon>
        <taxon>Actinomycetes</taxon>
        <taxon>Mycobacteriales</taxon>
        <taxon>environmental samples</taxon>
    </lineage>
</organism>
<evidence type="ECO:0000256" key="1">
    <source>
        <dbReference type="SAM" id="MobiDB-lite"/>
    </source>
</evidence>
<proteinExistence type="predicted"/>
<feature type="compositionally biased region" description="Basic and acidic residues" evidence="1">
    <location>
        <begin position="132"/>
        <end position="142"/>
    </location>
</feature>
<reference evidence="2" key="1">
    <citation type="submission" date="2020-02" db="EMBL/GenBank/DDBJ databases">
        <authorList>
            <person name="Meier V. D."/>
        </authorList>
    </citation>
    <scope>NUCLEOTIDE SEQUENCE</scope>
    <source>
        <strain evidence="2">AVDCRST_MAG41</strain>
    </source>
</reference>
<evidence type="ECO:0000313" key="2">
    <source>
        <dbReference type="EMBL" id="CAA9287718.1"/>
    </source>
</evidence>
<name>A0A6J4JUS6_9ACTN</name>
<dbReference type="AlphaFoldDB" id="A0A6J4JUS6"/>
<feature type="compositionally biased region" description="Basic and acidic residues" evidence="1">
    <location>
        <begin position="12"/>
        <end position="22"/>
    </location>
</feature>
<feature type="region of interest" description="Disordered" evidence="1">
    <location>
        <begin position="1"/>
        <end position="181"/>
    </location>
</feature>